<proteinExistence type="predicted"/>
<dbReference type="InterPro" id="IPR000551">
    <property type="entry name" value="MerR-type_HTH_dom"/>
</dbReference>
<dbReference type="PROSITE" id="PS50937">
    <property type="entry name" value="HTH_MERR_2"/>
    <property type="match status" value="1"/>
</dbReference>
<reference evidence="2 3" key="1">
    <citation type="submission" date="2022-11" db="EMBL/GenBank/DDBJ databases">
        <title>Minimal conservation of predation-associated metabolite biosynthetic gene clusters underscores biosynthetic potential of Myxococcota including descriptions for ten novel species: Archangium lansinium sp. nov., Myxococcus landrumus sp. nov., Nannocystis bai.</title>
        <authorList>
            <person name="Ahearne A."/>
            <person name="Stevens C."/>
            <person name="Dowd S."/>
        </authorList>
    </citation>
    <scope>NUCLEOTIDE SEQUENCE [LARGE SCALE GENOMIC DNA]</scope>
    <source>
        <strain evidence="2 3">NCELM</strain>
    </source>
</reference>
<dbReference type="SUPFAM" id="SSF46955">
    <property type="entry name" value="Putative DNA-binding domain"/>
    <property type="match status" value="1"/>
</dbReference>
<dbReference type="InterPro" id="IPR009061">
    <property type="entry name" value="DNA-bd_dom_put_sf"/>
</dbReference>
<sequence>MTIGELSRVGGTYRSTIHHDLDLGLLPRPETLGPRLHHFGPEHVERLRELKALRAEGLGLVEIPQRLATRPRARTATTAP</sequence>
<organism evidence="2 3">
    <name type="scientific">Nannocystis radixulma</name>
    <dbReference type="NCBI Taxonomy" id="2995305"/>
    <lineage>
        <taxon>Bacteria</taxon>
        <taxon>Pseudomonadati</taxon>
        <taxon>Myxococcota</taxon>
        <taxon>Polyangia</taxon>
        <taxon>Nannocystales</taxon>
        <taxon>Nannocystaceae</taxon>
        <taxon>Nannocystis</taxon>
    </lineage>
</organism>
<name>A0ABT5BD70_9BACT</name>
<dbReference type="EMBL" id="JAQNDN010000019">
    <property type="protein sequence ID" value="MDC0671997.1"/>
    <property type="molecule type" value="Genomic_DNA"/>
</dbReference>
<dbReference type="Gene3D" id="1.10.1660.10">
    <property type="match status" value="1"/>
</dbReference>
<evidence type="ECO:0000313" key="2">
    <source>
        <dbReference type="EMBL" id="MDC0671997.1"/>
    </source>
</evidence>
<feature type="domain" description="HTH merR-type" evidence="1">
    <location>
        <begin position="1"/>
        <end position="69"/>
    </location>
</feature>
<dbReference type="SMART" id="SM00422">
    <property type="entry name" value="HTH_MERR"/>
    <property type="match status" value="1"/>
</dbReference>
<accession>A0ABT5BD70</accession>
<protein>
    <submittedName>
        <fullName evidence="2">MerR family transcriptional regulator</fullName>
    </submittedName>
</protein>
<dbReference type="Pfam" id="PF13411">
    <property type="entry name" value="MerR_1"/>
    <property type="match status" value="1"/>
</dbReference>
<dbReference type="RefSeq" id="WP_272003044.1">
    <property type="nucleotide sequence ID" value="NZ_JAQNDN010000019.1"/>
</dbReference>
<comment type="caution">
    <text evidence="2">The sequence shown here is derived from an EMBL/GenBank/DDBJ whole genome shotgun (WGS) entry which is preliminary data.</text>
</comment>
<dbReference type="Proteomes" id="UP001217838">
    <property type="component" value="Unassembled WGS sequence"/>
</dbReference>
<keyword evidence="3" id="KW-1185">Reference proteome</keyword>
<evidence type="ECO:0000313" key="3">
    <source>
        <dbReference type="Proteomes" id="UP001217838"/>
    </source>
</evidence>
<gene>
    <name evidence="2" type="ORF">POL58_29900</name>
</gene>
<evidence type="ECO:0000259" key="1">
    <source>
        <dbReference type="PROSITE" id="PS50937"/>
    </source>
</evidence>